<organism evidence="2 4">
    <name type="scientific">Brassica cretica</name>
    <name type="common">Mustard</name>
    <dbReference type="NCBI Taxonomy" id="69181"/>
    <lineage>
        <taxon>Eukaryota</taxon>
        <taxon>Viridiplantae</taxon>
        <taxon>Streptophyta</taxon>
        <taxon>Embryophyta</taxon>
        <taxon>Tracheophyta</taxon>
        <taxon>Spermatophyta</taxon>
        <taxon>Magnoliopsida</taxon>
        <taxon>eudicotyledons</taxon>
        <taxon>Gunneridae</taxon>
        <taxon>Pentapetalae</taxon>
        <taxon>rosids</taxon>
        <taxon>malvids</taxon>
        <taxon>Brassicales</taxon>
        <taxon>Brassicaceae</taxon>
        <taxon>Brassiceae</taxon>
        <taxon>Brassica</taxon>
    </lineage>
</organism>
<dbReference type="EMBL" id="QGKY02000246">
    <property type="protein sequence ID" value="KAF2587390.1"/>
    <property type="molecule type" value="Genomic_DNA"/>
</dbReference>
<feature type="region of interest" description="Disordered" evidence="1">
    <location>
        <begin position="1"/>
        <end position="115"/>
    </location>
</feature>
<feature type="compositionally biased region" description="Polar residues" evidence="1">
    <location>
        <begin position="66"/>
        <end position="75"/>
    </location>
</feature>
<protein>
    <submittedName>
        <fullName evidence="2">Uncharacterized protein</fullName>
    </submittedName>
</protein>
<dbReference type="Proteomes" id="UP000712281">
    <property type="component" value="Unassembled WGS sequence"/>
</dbReference>
<evidence type="ECO:0000313" key="4">
    <source>
        <dbReference type="Proteomes" id="UP000712281"/>
    </source>
</evidence>
<sequence>MDPNQTIGATPSGVDNVDPTGSNLRTETLPIGPTGTDRTTRTTQTQRIPPIGTSNQERSSIHDRSSPPNRTSVPERTSIPDRTGARVWNRPKERQAADDLTRPQSSMLISPTPLA</sequence>
<proteinExistence type="predicted"/>
<evidence type="ECO:0000256" key="1">
    <source>
        <dbReference type="SAM" id="MobiDB-lite"/>
    </source>
</evidence>
<feature type="compositionally biased region" description="Basic and acidic residues" evidence="1">
    <location>
        <begin position="90"/>
        <end position="101"/>
    </location>
</feature>
<comment type="caution">
    <text evidence="2">The sequence shown here is derived from an EMBL/GenBank/DDBJ whole genome shotgun (WGS) entry which is preliminary data.</text>
</comment>
<gene>
    <name evidence="2" type="ORF">F2Q68_00031028</name>
    <name evidence="3" type="ORF">F2Q70_00035809</name>
</gene>
<dbReference type="EMBL" id="QGKW02002005">
    <property type="protein sequence ID" value="KAF2541586.1"/>
    <property type="molecule type" value="Genomic_DNA"/>
</dbReference>
<feature type="compositionally biased region" description="Low complexity" evidence="1">
    <location>
        <begin position="30"/>
        <end position="51"/>
    </location>
</feature>
<reference evidence="2" key="1">
    <citation type="submission" date="2019-12" db="EMBL/GenBank/DDBJ databases">
        <title>Genome sequencing and annotation of Brassica cretica.</title>
        <authorList>
            <person name="Studholme D.J."/>
            <person name="Sarris P.F."/>
        </authorList>
    </citation>
    <scope>NUCLEOTIDE SEQUENCE</scope>
    <source>
        <strain evidence="2">PFS-001/15</strain>
        <strain evidence="3">PFS-102/07</strain>
        <tissue evidence="2">Leaf</tissue>
    </source>
</reference>
<evidence type="ECO:0000313" key="3">
    <source>
        <dbReference type="EMBL" id="KAF2587390.1"/>
    </source>
</evidence>
<evidence type="ECO:0000313" key="2">
    <source>
        <dbReference type="EMBL" id="KAF2541586.1"/>
    </source>
</evidence>
<dbReference type="AlphaFoldDB" id="A0A8S9GB78"/>
<name>A0A8S9GB78_BRACR</name>
<accession>A0A8S9GB78</accession>